<keyword evidence="2 4" id="KW-0689">Ribosomal protein</keyword>
<dbReference type="SUPFAM" id="SSF52161">
    <property type="entry name" value="Ribosomal protein L13"/>
    <property type="match status" value="1"/>
</dbReference>
<dbReference type="InterPro" id="IPR005822">
    <property type="entry name" value="Ribosomal_uL13"/>
</dbReference>
<dbReference type="GO" id="GO:0003729">
    <property type="term" value="F:mRNA binding"/>
    <property type="evidence" value="ECO:0007669"/>
    <property type="project" value="TreeGrafter"/>
</dbReference>
<dbReference type="Pfam" id="PF00572">
    <property type="entry name" value="Ribosomal_L13"/>
    <property type="match status" value="1"/>
</dbReference>
<dbReference type="GO" id="GO:0017148">
    <property type="term" value="P:negative regulation of translation"/>
    <property type="evidence" value="ECO:0007669"/>
    <property type="project" value="TreeGrafter"/>
</dbReference>
<gene>
    <name evidence="4" type="primary">rpl13</name>
    <name evidence="4" type="ORF">PedoPt_p030</name>
</gene>
<organism evidence="4">
    <name type="scientific">Pedospumella sp. Jangsampo120217C5</name>
    <dbReference type="NCBI Taxonomy" id="2782409"/>
    <lineage>
        <taxon>Eukaryota</taxon>
        <taxon>Sar</taxon>
        <taxon>Stramenopiles</taxon>
        <taxon>Ochrophyta</taxon>
        <taxon>Chrysophyceae</taxon>
        <taxon>Chromulinales</taxon>
        <taxon>Chromulinaceae</taxon>
        <taxon>Pedospumella</taxon>
    </lineage>
</organism>
<name>A0A7S6PV03_9STRA</name>
<dbReference type="PIRSF" id="PIRSF002181">
    <property type="entry name" value="Ribosomal_L13"/>
    <property type="match status" value="1"/>
</dbReference>
<evidence type="ECO:0000256" key="3">
    <source>
        <dbReference type="ARBA" id="ARBA00023274"/>
    </source>
</evidence>
<dbReference type="GO" id="GO:0022625">
    <property type="term" value="C:cytosolic large ribosomal subunit"/>
    <property type="evidence" value="ECO:0007669"/>
    <property type="project" value="TreeGrafter"/>
</dbReference>
<sequence length="160" mass="18281">MESILSTKTIFPKNEYHNPGWFIIDATEKTLGRMASEASKILCGKEKSFFTPGVNQGNYVVILNADKIKVSGKKEKQKLYRRNSQRPGGLKTETLAQLRKRLPSRIVEKAIWGMLPKGVLGREYYRRLFVYSTNIIPYKKNLIKNTSSLSLDKAWVDIAL</sequence>
<dbReference type="HAMAP" id="MF_01366">
    <property type="entry name" value="Ribosomal_uL13"/>
    <property type="match status" value="1"/>
</dbReference>
<reference evidence="4" key="1">
    <citation type="journal article" date="2020" name="Front. Plant Sci.">
        <title>Comparative Plastid Genomics of Non-Photosynthetic Chrysophytes: Genome Reduction and Compaction.</title>
        <authorList>
            <person name="Kim J.I."/>
            <person name="Jeong M."/>
            <person name="Archibald J.M."/>
            <person name="Shin W."/>
        </authorList>
    </citation>
    <scope>NUCLEOTIDE SEQUENCE</scope>
    <source>
        <strain evidence="4">Jangsampo120217C5</strain>
    </source>
</reference>
<proteinExistence type="inferred from homology"/>
<protein>
    <submittedName>
        <fullName evidence="4">Ribosomal protein L13</fullName>
    </submittedName>
</protein>
<keyword evidence="4" id="KW-0934">Plastid</keyword>
<dbReference type="InterPro" id="IPR005823">
    <property type="entry name" value="Ribosomal_uL13_bac-type"/>
</dbReference>
<dbReference type="GO" id="GO:0003735">
    <property type="term" value="F:structural constituent of ribosome"/>
    <property type="evidence" value="ECO:0007669"/>
    <property type="project" value="InterPro"/>
</dbReference>
<dbReference type="InterPro" id="IPR036899">
    <property type="entry name" value="Ribosomal_uL13_sf"/>
</dbReference>
<evidence type="ECO:0000256" key="2">
    <source>
        <dbReference type="ARBA" id="ARBA00022980"/>
    </source>
</evidence>
<geneLocation type="plastid" evidence="4"/>
<dbReference type="GO" id="GO:0006412">
    <property type="term" value="P:translation"/>
    <property type="evidence" value="ECO:0007669"/>
    <property type="project" value="InterPro"/>
</dbReference>
<dbReference type="CDD" id="cd00392">
    <property type="entry name" value="Ribosomal_L13"/>
    <property type="match status" value="1"/>
</dbReference>
<dbReference type="Gene3D" id="3.90.1180.10">
    <property type="entry name" value="Ribosomal protein L13"/>
    <property type="match status" value="1"/>
</dbReference>
<dbReference type="EMBL" id="MN935477">
    <property type="protein sequence ID" value="QOU10605.1"/>
    <property type="molecule type" value="Genomic_DNA"/>
</dbReference>
<dbReference type="AlphaFoldDB" id="A0A7S6PV03"/>
<keyword evidence="3" id="KW-0687">Ribonucleoprotein</keyword>
<dbReference type="PANTHER" id="PTHR11545:SF2">
    <property type="entry name" value="LARGE RIBOSOMAL SUBUNIT PROTEIN UL13M"/>
    <property type="match status" value="1"/>
</dbReference>
<comment type="similarity">
    <text evidence="1">Belongs to the universal ribosomal protein uL13 family.</text>
</comment>
<evidence type="ECO:0000313" key="4">
    <source>
        <dbReference type="EMBL" id="QOU10605.1"/>
    </source>
</evidence>
<evidence type="ECO:0000256" key="1">
    <source>
        <dbReference type="ARBA" id="ARBA00006227"/>
    </source>
</evidence>
<accession>A0A7S6PV03</accession>
<dbReference type="NCBIfam" id="TIGR01066">
    <property type="entry name" value="rplM_bact"/>
    <property type="match status" value="1"/>
</dbReference>
<dbReference type="PANTHER" id="PTHR11545">
    <property type="entry name" value="RIBOSOMAL PROTEIN L13"/>
    <property type="match status" value="1"/>
</dbReference>